<dbReference type="EMBL" id="GBEZ01005370">
    <property type="protein sequence ID" value="JAC79926.1"/>
    <property type="molecule type" value="Transcribed_RNA"/>
</dbReference>
<protein>
    <submittedName>
        <fullName evidence="3">Uncharacterized protein</fullName>
    </submittedName>
</protein>
<feature type="compositionally biased region" description="Pro residues" evidence="2">
    <location>
        <begin position="89"/>
        <end position="98"/>
    </location>
</feature>
<evidence type="ECO:0000256" key="2">
    <source>
        <dbReference type="SAM" id="MobiDB-lite"/>
    </source>
</evidence>
<accession>A0A061SAX1</accession>
<feature type="region of interest" description="Disordered" evidence="2">
    <location>
        <begin position="489"/>
        <end position="529"/>
    </location>
</feature>
<name>A0A061SAX1_9CHLO</name>
<feature type="compositionally biased region" description="Basic and acidic residues" evidence="2">
    <location>
        <begin position="990"/>
        <end position="1002"/>
    </location>
</feature>
<dbReference type="AlphaFoldDB" id="A0A061SAX1"/>
<feature type="compositionally biased region" description="Basic and acidic residues" evidence="2">
    <location>
        <begin position="750"/>
        <end position="760"/>
    </location>
</feature>
<feature type="compositionally biased region" description="Basic and acidic residues" evidence="2">
    <location>
        <begin position="898"/>
        <end position="912"/>
    </location>
</feature>
<feature type="compositionally biased region" description="Low complexity" evidence="2">
    <location>
        <begin position="812"/>
        <end position="828"/>
    </location>
</feature>
<feature type="compositionally biased region" description="Polar residues" evidence="2">
    <location>
        <begin position="106"/>
        <end position="121"/>
    </location>
</feature>
<feature type="compositionally biased region" description="Low complexity" evidence="2">
    <location>
        <begin position="512"/>
        <end position="529"/>
    </location>
</feature>
<feature type="region of interest" description="Disordered" evidence="2">
    <location>
        <begin position="1"/>
        <end position="130"/>
    </location>
</feature>
<feature type="region of interest" description="Disordered" evidence="2">
    <location>
        <begin position="959"/>
        <end position="1014"/>
    </location>
</feature>
<evidence type="ECO:0000313" key="3">
    <source>
        <dbReference type="EMBL" id="JAC79926.1"/>
    </source>
</evidence>
<feature type="compositionally biased region" description="Polar residues" evidence="2">
    <location>
        <begin position="210"/>
        <end position="226"/>
    </location>
</feature>
<feature type="compositionally biased region" description="Basic and acidic residues" evidence="2">
    <location>
        <begin position="779"/>
        <end position="801"/>
    </location>
</feature>
<feature type="region of interest" description="Disordered" evidence="2">
    <location>
        <begin position="734"/>
        <end position="861"/>
    </location>
</feature>
<proteinExistence type="predicted"/>
<reference evidence="3" key="1">
    <citation type="submission" date="2014-05" db="EMBL/GenBank/DDBJ databases">
        <title>The transcriptome of the halophilic microalga Tetraselmis sp. GSL018 isolated from the Great Salt Lake, Utah.</title>
        <authorList>
            <person name="Jinkerson R.E."/>
            <person name="D'Adamo S."/>
            <person name="Posewitz M.C."/>
        </authorList>
    </citation>
    <scope>NUCLEOTIDE SEQUENCE</scope>
    <source>
        <strain evidence="3">GSL018</strain>
    </source>
</reference>
<feature type="region of interest" description="Disordered" evidence="2">
    <location>
        <begin position="883"/>
        <end position="912"/>
    </location>
</feature>
<gene>
    <name evidence="3" type="ORF">TSPGSL018_11500</name>
</gene>
<feature type="region of interest" description="Disordered" evidence="2">
    <location>
        <begin position="206"/>
        <end position="226"/>
    </location>
</feature>
<organism evidence="3">
    <name type="scientific">Tetraselmis sp. GSL018</name>
    <dbReference type="NCBI Taxonomy" id="582737"/>
    <lineage>
        <taxon>Eukaryota</taxon>
        <taxon>Viridiplantae</taxon>
        <taxon>Chlorophyta</taxon>
        <taxon>core chlorophytes</taxon>
        <taxon>Chlorodendrophyceae</taxon>
        <taxon>Chlorodendrales</taxon>
        <taxon>Chlorodendraceae</taxon>
        <taxon>Tetraselmis</taxon>
    </lineage>
</organism>
<evidence type="ECO:0000256" key="1">
    <source>
        <dbReference type="SAM" id="Coils"/>
    </source>
</evidence>
<keyword evidence="1" id="KW-0175">Coiled coil</keyword>
<feature type="coiled-coil region" evidence="1">
    <location>
        <begin position="637"/>
        <end position="671"/>
    </location>
</feature>
<sequence>MPSEDNQESGFERLQPLVPDPNGHRGFPPEAAAGRRDLRAKIQGGHTPVTTPPEFTNGVCGFSSVCNLDQKPPVTGHMKSQSAQDLSVRPPPPPPPRRPSTEHVSRQNSGSDTQFSNQNHDSAPPPALVPHLSAPVLAQSSQHWDTPADEDTASLGTPCAPAVNSFQQTNVLPSSCLPEDTSPTYYGDMFGNSVSQPPLSAFSHGALPSTEGSSRITTDAPQVQSSSPQSNAAVEHLAAAIQHQLGLDSSAAHSHALMLLLQQRQSMIDQAAMPALDPSVLLSSLQGQFASLGAQLPAAAMVDQHKTRALLELLGGQQPGRMDPNPPQQVFSAVHQPEPGSSEGFHEACSGSLLQNQGSISACMPMPWASTAASLGQGAAQVQSQVPESQPQAMEVPSSVCLRGRAPSRPGSPCHVSYAEGHAYSNMHFMHAPTTSCIGYEAMPQPPVCLSQHHFAQQGPFPVDMQPPQVPMGLMGPGAAAMIGHAAEHLSHQQVPPPPSQIHMGGQHSANQFQQQPQQQQQQQQQQHFQGIALGSMGEAPVAPSYDSQGVFQPAMASWSYGDLQHMQSQHPAILHSQQAIGGHQQAPSVVAAPPHPSAAAPPPLAAVPVAPVQRPRTPVEPSPEVDLQQYVPVSQAEKLKKEISRLQSEVERLEKEVTRQKGLRESERTEFMDAKERLKASWAADREDFARVKEGLKKKNAEHHIQSGKLSQAVREAESVARGLRELCAREGVPIPSYLDGPGHGPGGRGDRHHDRAREGTAASAMADRQTETSDLPPDPREDPSEHADRARPVAGKPEKVPGAGNSSEVPAEAAAQRMQEAAVPAASGFSTPGADSKPGRPTDSACLASPNDALPTDTAEAAAGAAAIAEQLATALGQLSAVLSSSSHSGPEQQTEEQKPSGRGDQDCHRALSAEMPQAMSAAAASVEGVDPNLVMSAMTQAFVQLATSIAHPQTGQAALPAPGGNGPQSSCGMPVADPGLANAWGHDGGKSPEHTDELILWRGTLNEAGNS</sequence>